<dbReference type="Gene3D" id="3.40.50.300">
    <property type="entry name" value="P-loop containing nucleotide triphosphate hydrolases"/>
    <property type="match status" value="1"/>
</dbReference>
<evidence type="ECO:0000256" key="1">
    <source>
        <dbReference type="SAM" id="MobiDB-lite"/>
    </source>
</evidence>
<name>A0A6J5SSH0_9CAUD</name>
<dbReference type="EMBL" id="LR797475">
    <property type="protein sequence ID" value="CAB4218225.1"/>
    <property type="molecule type" value="Genomic_DNA"/>
</dbReference>
<evidence type="ECO:0000313" key="3">
    <source>
        <dbReference type="EMBL" id="CAB4218225.1"/>
    </source>
</evidence>
<reference evidence="3" key="1">
    <citation type="submission" date="2020-05" db="EMBL/GenBank/DDBJ databases">
        <authorList>
            <person name="Chiriac C."/>
            <person name="Salcher M."/>
            <person name="Ghai R."/>
            <person name="Kavagutti S V."/>
        </authorList>
    </citation>
    <scope>NUCLEOTIDE SEQUENCE</scope>
</reference>
<feature type="compositionally biased region" description="Basic and acidic residues" evidence="1">
    <location>
        <begin position="486"/>
        <end position="495"/>
    </location>
</feature>
<sequence length="495" mass="54907">MPFDGKVIWRPTPGPQTALVTCPVFEVFYGGARGGGKTDGALGDFVIHADIYGQHAIGLMVRRTLKQLRETMARSKQIYGPLGASFNETDKEWTFPNGARLVFAYLERDSDADNYQGHSYTRVYVEEIGNFPSQTPIMKLMATLRSGFGVPCGFRATGNPGGAGHQWVKARYIDPAPSGWKIITTAFINPFTKETVTRDRVYIPSRLSDNPYLGGEYVANLHLSGSEQLVRAWLEGDWNVIAGAFFPEFGLQHIVPYRPLPVAWPRFRSGDWGSAKPFSFGYWAISDGSDPAFPRGALIRYREWYGWNGKPNEGAKMTAEEVGAGLLERDMGEKVSNGGSVLDPAAFASDGGPSIAERIHSGSGKKIMFRRADNKRTALVGPIGGWDQVRARLKGEDDRPMLYVMDNCTHLIRTLPALQHDELRPEDVDTEGEDHAPDECRYACMSRPYLPSNQPKKKDVFSGSIIGDGSPQAAGIMIRPPTIDQLWKDRARERR</sequence>
<proteinExistence type="predicted"/>
<dbReference type="EMBL" id="LR796770">
    <property type="protein sequence ID" value="CAB4164945.1"/>
    <property type="molecule type" value="Genomic_DNA"/>
</dbReference>
<dbReference type="InterPro" id="IPR027417">
    <property type="entry name" value="P-loop_NTPase"/>
</dbReference>
<organism evidence="3">
    <name type="scientific">uncultured Caudovirales phage</name>
    <dbReference type="NCBI Taxonomy" id="2100421"/>
    <lineage>
        <taxon>Viruses</taxon>
        <taxon>Duplodnaviria</taxon>
        <taxon>Heunggongvirae</taxon>
        <taxon>Uroviricota</taxon>
        <taxon>Caudoviricetes</taxon>
        <taxon>Peduoviridae</taxon>
        <taxon>Maltschvirus</taxon>
        <taxon>Maltschvirus maltsch</taxon>
    </lineage>
</organism>
<evidence type="ECO:0000313" key="2">
    <source>
        <dbReference type="EMBL" id="CAB4164945.1"/>
    </source>
</evidence>
<accession>A0A6J5SSH0</accession>
<dbReference type="Pfam" id="PF03237">
    <property type="entry name" value="Terminase_6N"/>
    <property type="match status" value="1"/>
</dbReference>
<protein>
    <submittedName>
        <fullName evidence="3">Terminase-like family</fullName>
    </submittedName>
</protein>
<dbReference type="Gene3D" id="3.30.420.280">
    <property type="match status" value="1"/>
</dbReference>
<feature type="region of interest" description="Disordered" evidence="1">
    <location>
        <begin position="471"/>
        <end position="495"/>
    </location>
</feature>
<gene>
    <name evidence="3" type="ORF">UFOVP1603_20</name>
    <name evidence="2" type="ORF">UFOVP833_5</name>
</gene>